<feature type="non-terminal residue" evidence="1">
    <location>
        <position position="54"/>
    </location>
</feature>
<dbReference type="EMBL" id="UINC01197372">
    <property type="protein sequence ID" value="SVE14824.1"/>
    <property type="molecule type" value="Genomic_DNA"/>
</dbReference>
<name>A0A383B4K0_9ZZZZ</name>
<organism evidence="1">
    <name type="scientific">marine metagenome</name>
    <dbReference type="NCBI Taxonomy" id="408172"/>
    <lineage>
        <taxon>unclassified sequences</taxon>
        <taxon>metagenomes</taxon>
        <taxon>ecological metagenomes</taxon>
    </lineage>
</organism>
<evidence type="ECO:0000313" key="1">
    <source>
        <dbReference type="EMBL" id="SVE14824.1"/>
    </source>
</evidence>
<dbReference type="AlphaFoldDB" id="A0A383B4K0"/>
<reference evidence="1" key="1">
    <citation type="submission" date="2018-05" db="EMBL/GenBank/DDBJ databases">
        <authorList>
            <person name="Lanie J.A."/>
            <person name="Ng W.-L."/>
            <person name="Kazmierczak K.M."/>
            <person name="Andrzejewski T.M."/>
            <person name="Davidsen T.M."/>
            <person name="Wayne K.J."/>
            <person name="Tettelin H."/>
            <person name="Glass J.I."/>
            <person name="Rusch D."/>
            <person name="Podicherti R."/>
            <person name="Tsui H.-C.T."/>
            <person name="Winkler M.E."/>
        </authorList>
    </citation>
    <scope>NUCLEOTIDE SEQUENCE</scope>
</reference>
<gene>
    <name evidence="1" type="ORF">METZ01_LOCUS467678</name>
</gene>
<protein>
    <submittedName>
        <fullName evidence="1">Uncharacterized protein</fullName>
    </submittedName>
</protein>
<sequence length="54" mass="6177">MVYTGILTANEILKYQNKENLSVSLYSMLQLKAPEVPYSKMSPITNPKNLFLNK</sequence>
<accession>A0A383B4K0</accession>
<proteinExistence type="predicted"/>